<evidence type="ECO:0000259" key="9">
    <source>
        <dbReference type="Pfam" id="PF24807"/>
    </source>
</evidence>
<dbReference type="GO" id="GO:1905786">
    <property type="term" value="P:positive regulation of anaphase-promoting complex-dependent catabolic process"/>
    <property type="evidence" value="ECO:0007669"/>
    <property type="project" value="TreeGrafter"/>
</dbReference>
<dbReference type="SUPFAM" id="SSF50978">
    <property type="entry name" value="WD40 repeat-like"/>
    <property type="match status" value="1"/>
</dbReference>
<dbReference type="AlphaFoldDB" id="G4TFT2"/>
<dbReference type="Proteomes" id="UP000007148">
    <property type="component" value="Unassembled WGS sequence"/>
</dbReference>
<evidence type="ECO:0000256" key="6">
    <source>
        <dbReference type="ARBA" id="ARBA00023306"/>
    </source>
</evidence>
<keyword evidence="11" id="KW-1185">Reference proteome</keyword>
<dbReference type="Pfam" id="PF24807">
    <property type="entry name" value="WD40_CDC20-Fz"/>
    <property type="match status" value="1"/>
</dbReference>
<dbReference type="PANTHER" id="PTHR19918:SF8">
    <property type="entry name" value="FI02843P"/>
    <property type="match status" value="1"/>
</dbReference>
<evidence type="ECO:0000256" key="1">
    <source>
        <dbReference type="ARBA" id="ARBA00006445"/>
    </source>
</evidence>
<dbReference type="InterPro" id="IPR015943">
    <property type="entry name" value="WD40/YVTN_repeat-like_dom_sf"/>
</dbReference>
<dbReference type="SMART" id="SM00320">
    <property type="entry name" value="WD40"/>
    <property type="match status" value="4"/>
</dbReference>
<evidence type="ECO:0000256" key="3">
    <source>
        <dbReference type="ARBA" id="ARBA00022618"/>
    </source>
</evidence>
<keyword evidence="6" id="KW-0131">Cell cycle</keyword>
<evidence type="ECO:0000256" key="2">
    <source>
        <dbReference type="ARBA" id="ARBA00022574"/>
    </source>
</evidence>
<dbReference type="GO" id="GO:0031145">
    <property type="term" value="P:anaphase-promoting complex-dependent catabolic process"/>
    <property type="evidence" value="ECO:0007669"/>
    <property type="project" value="TreeGrafter"/>
</dbReference>
<dbReference type="GO" id="GO:1990757">
    <property type="term" value="F:ubiquitin ligase activator activity"/>
    <property type="evidence" value="ECO:0007669"/>
    <property type="project" value="TreeGrafter"/>
</dbReference>
<comment type="similarity">
    <text evidence="1">Belongs to the WD repeat CDC20/Fizzy family.</text>
</comment>
<dbReference type="GO" id="GO:0051301">
    <property type="term" value="P:cell division"/>
    <property type="evidence" value="ECO:0007669"/>
    <property type="project" value="UniProtKB-KW"/>
</dbReference>
<name>G4TFT2_SERID</name>
<dbReference type="GO" id="GO:0010997">
    <property type="term" value="F:anaphase-promoting complex binding"/>
    <property type="evidence" value="ECO:0007669"/>
    <property type="project" value="InterPro"/>
</dbReference>
<feature type="compositionally biased region" description="Low complexity" evidence="8">
    <location>
        <begin position="137"/>
        <end position="154"/>
    </location>
</feature>
<evidence type="ECO:0000313" key="10">
    <source>
        <dbReference type="EMBL" id="CCA70183.1"/>
    </source>
</evidence>
<organism evidence="10 11">
    <name type="scientific">Serendipita indica (strain DSM 11827)</name>
    <name type="common">Root endophyte fungus</name>
    <name type="synonym">Piriformospora indica</name>
    <dbReference type="NCBI Taxonomy" id="1109443"/>
    <lineage>
        <taxon>Eukaryota</taxon>
        <taxon>Fungi</taxon>
        <taxon>Dikarya</taxon>
        <taxon>Basidiomycota</taxon>
        <taxon>Agaricomycotina</taxon>
        <taxon>Agaricomycetes</taxon>
        <taxon>Sebacinales</taxon>
        <taxon>Serendipitaceae</taxon>
        <taxon>Serendipita</taxon>
    </lineage>
</organism>
<accession>G4TFT2</accession>
<feature type="compositionally biased region" description="Low complexity" evidence="8">
    <location>
        <begin position="317"/>
        <end position="334"/>
    </location>
</feature>
<dbReference type="STRING" id="1109443.G4TFT2"/>
<feature type="repeat" description="WD" evidence="7">
    <location>
        <begin position="599"/>
        <end position="632"/>
    </location>
</feature>
<dbReference type="PROSITE" id="PS50294">
    <property type="entry name" value="WD_REPEATS_REGION"/>
    <property type="match status" value="2"/>
</dbReference>
<dbReference type="PANTHER" id="PTHR19918">
    <property type="entry name" value="CELL DIVISION CYCLE 20 CDC20 FIZZY -RELATED"/>
    <property type="match status" value="1"/>
</dbReference>
<dbReference type="PROSITE" id="PS50082">
    <property type="entry name" value="WD_REPEATS_2"/>
    <property type="match status" value="2"/>
</dbReference>
<proteinExistence type="inferred from homology"/>
<reference evidence="10 11" key="1">
    <citation type="journal article" date="2011" name="PLoS Pathog.">
        <title>Endophytic Life Strategies Decoded by Genome and Transcriptome Analyses of the Mutualistic Root Symbiont Piriformospora indica.</title>
        <authorList>
            <person name="Zuccaro A."/>
            <person name="Lahrmann U."/>
            <person name="Guldener U."/>
            <person name="Langen G."/>
            <person name="Pfiffi S."/>
            <person name="Biedenkopf D."/>
            <person name="Wong P."/>
            <person name="Samans B."/>
            <person name="Grimm C."/>
            <person name="Basiewicz M."/>
            <person name="Murat C."/>
            <person name="Martin F."/>
            <person name="Kogel K.H."/>
        </authorList>
    </citation>
    <scope>NUCLEOTIDE SEQUENCE [LARGE SCALE GENOMIC DNA]</scope>
    <source>
        <strain evidence="10 11">DSM 11827</strain>
    </source>
</reference>
<comment type="caution">
    <text evidence="10">The sequence shown here is derived from an EMBL/GenBank/DDBJ whole genome shotgun (WGS) entry which is preliminary data.</text>
</comment>
<keyword evidence="2 7" id="KW-0853">WD repeat</keyword>
<evidence type="ECO:0000256" key="4">
    <source>
        <dbReference type="ARBA" id="ARBA00022737"/>
    </source>
</evidence>
<feature type="repeat" description="WD" evidence="7">
    <location>
        <begin position="456"/>
        <end position="488"/>
    </location>
</feature>
<evidence type="ECO:0000256" key="5">
    <source>
        <dbReference type="ARBA" id="ARBA00022776"/>
    </source>
</evidence>
<feature type="compositionally biased region" description="Basic and acidic residues" evidence="8">
    <location>
        <begin position="233"/>
        <end position="244"/>
    </location>
</feature>
<dbReference type="InParanoid" id="G4TFT2"/>
<evidence type="ECO:0000313" key="11">
    <source>
        <dbReference type="Proteomes" id="UP000007148"/>
    </source>
</evidence>
<dbReference type="eggNOG" id="KOG0305">
    <property type="taxonomic scope" value="Eukaryota"/>
</dbReference>
<sequence>MSTAARKMPSKSKTPKTSSVPSRGRKEQREPLTPSLSHALGGLNLNASSRGQGDKEKTKTGSEKSRSKRGEDDSLMSPINLVVGRAAGNTGASRGSGRVGEGGVSLRDDSRDVDADESINPFLETSVPLGQPLKMFSSSGRSAKTGGSSTSAGVTSGGVGGTASSRPASRTGSRPSSRTGSRPGSPNKRSKSAHGPKNTVNLVAIEQKDAASKEPTPTPRKRSKSQTNARPRSIHDEYGDRFIADRNPNATVLSFTPPKAGSTENSPAHMQRLASAANLEPDGRILTFHQPPPSSNADPMLAAQRTHVQPLYAQEKAGSSSASGGSSAASGSAAKVRRLPTQPDRVLDAPGILDDYYLNLLSWSARNELAVGLEENTYVWRASTGAAVHLAESTEGRWVTSVDWSSDASRKLRTMTGRQAQVGALSWNNHVLSSGCQDGSIWHHDVRVARHHQGTLIGHVGEVCGLKWRSDGMLLASGGNDNVVNVWDNRMGDSDADGDIEEQRTAKWTKRNHTAAVKALAWCPWQDSLLASGGGTGDATVHFWNTNTGARVASLTTPAQVTSIHFTPLAKEVMTTHGYPTNSIMVHSYPSMTKIGEIKDAHDSRVLYSALSPVGDTVVTGAGDENIKFWKLWEVPPKKAKSKSDDLCTCYLLVMNAYCFSTLSCLEPPTGTFVFYSSCGNHRRAGVSQYGIRSVSVTMFIKMHFFALGASRASGYEIALKLLSEGHQGSIPLRSPLMLENDPRMTRYFDTNQLVLYKCDAMKLEDVEKCQHGGLAQRCLDYLLCTAHFPSKDGHLVGRCSYQGFDGSHSVSRSPNRVMSTSCSKFG</sequence>
<feature type="compositionally biased region" description="Low complexity" evidence="8">
    <location>
        <begin position="162"/>
        <end position="186"/>
    </location>
</feature>
<feature type="region of interest" description="Disordered" evidence="8">
    <location>
        <begin position="1"/>
        <end position="269"/>
    </location>
</feature>
<dbReference type="OrthoDB" id="10263272at2759"/>
<dbReference type="InterPro" id="IPR056150">
    <property type="entry name" value="WD40_CDC20-Fz"/>
</dbReference>
<keyword evidence="5" id="KW-0498">Mitosis</keyword>
<gene>
    <name evidence="10" type="ORF">PIIN_04122</name>
</gene>
<evidence type="ECO:0000256" key="7">
    <source>
        <dbReference type="PROSITE-ProRule" id="PRU00221"/>
    </source>
</evidence>
<dbReference type="InterPro" id="IPR001680">
    <property type="entry name" value="WD40_rpt"/>
</dbReference>
<dbReference type="InterPro" id="IPR033010">
    <property type="entry name" value="Cdc20/Fizzy"/>
</dbReference>
<feature type="region of interest" description="Disordered" evidence="8">
    <location>
        <begin position="314"/>
        <end position="337"/>
    </location>
</feature>
<keyword evidence="3" id="KW-0132">Cell division</keyword>
<feature type="domain" description="CDC20/Fizzy WD40" evidence="9">
    <location>
        <begin position="347"/>
        <end position="630"/>
    </location>
</feature>
<dbReference type="InterPro" id="IPR036322">
    <property type="entry name" value="WD40_repeat_dom_sf"/>
</dbReference>
<dbReference type="GO" id="GO:0005680">
    <property type="term" value="C:anaphase-promoting complex"/>
    <property type="evidence" value="ECO:0007669"/>
    <property type="project" value="TreeGrafter"/>
</dbReference>
<dbReference type="HOGENOM" id="CLU_014831_6_0_1"/>
<dbReference type="Gene3D" id="2.130.10.10">
    <property type="entry name" value="YVTN repeat-like/Quinoprotein amine dehydrogenase"/>
    <property type="match status" value="1"/>
</dbReference>
<evidence type="ECO:0000256" key="8">
    <source>
        <dbReference type="SAM" id="MobiDB-lite"/>
    </source>
</evidence>
<dbReference type="EMBL" id="CAFZ01000074">
    <property type="protein sequence ID" value="CCA70183.1"/>
    <property type="molecule type" value="Genomic_DNA"/>
</dbReference>
<keyword evidence="4" id="KW-0677">Repeat</keyword>
<feature type="compositionally biased region" description="Basic and acidic residues" evidence="8">
    <location>
        <begin position="52"/>
        <end position="72"/>
    </location>
</feature>
<protein>
    <submittedName>
        <fullName evidence="10">Related to cell cycle protein p55cdc</fullName>
    </submittedName>
</protein>